<reference evidence="11 12" key="1">
    <citation type="submission" date="2016-11" db="EMBL/GenBank/DDBJ databases">
        <authorList>
            <person name="Varghese N."/>
            <person name="Submissions S."/>
        </authorList>
    </citation>
    <scope>NUCLEOTIDE SEQUENCE [LARGE SCALE GENOMIC DNA]</scope>
    <source>
        <strain evidence="11 12">DSM 20664</strain>
    </source>
</reference>
<evidence type="ECO:0000313" key="11">
    <source>
        <dbReference type="EMBL" id="SIN69224.1"/>
    </source>
</evidence>
<protein>
    <submittedName>
        <fullName evidence="11">TRAP-type C4-dicarboxylate transport system, small permease component</fullName>
    </submittedName>
</protein>
<comment type="subcellular location">
    <subcellularLocation>
        <location evidence="1">Cell inner membrane</location>
        <topology evidence="1">Multi-pass membrane protein</topology>
    </subcellularLocation>
</comment>
<feature type="domain" description="Tripartite ATP-independent periplasmic transporters DctQ component" evidence="10">
    <location>
        <begin position="32"/>
        <end position="147"/>
    </location>
</feature>
<sequence>MTKDILPKLSAAIERACAYISCSLLALNICDILMGVVSRYLFHTSFIWTEELARYTLIWMVMVGASCAHVRGDMMAIDFILPRLPVKLQRIFNVLKFIIGVIVLMLIVYFGAHNAIGTWNMRTMGLKIPKTIPLLSLPVGLGILLVEFVIYRKEVVGGDER</sequence>
<feature type="transmembrane region" description="Helical" evidence="9">
    <location>
        <begin position="16"/>
        <end position="40"/>
    </location>
</feature>
<evidence type="ECO:0000256" key="9">
    <source>
        <dbReference type="SAM" id="Phobius"/>
    </source>
</evidence>
<keyword evidence="12" id="KW-1185">Reference proteome</keyword>
<evidence type="ECO:0000256" key="7">
    <source>
        <dbReference type="ARBA" id="ARBA00023136"/>
    </source>
</evidence>
<keyword evidence="4" id="KW-0997">Cell inner membrane</keyword>
<accession>A0ABY1JDJ7</accession>
<evidence type="ECO:0000256" key="3">
    <source>
        <dbReference type="ARBA" id="ARBA00022475"/>
    </source>
</evidence>
<evidence type="ECO:0000256" key="1">
    <source>
        <dbReference type="ARBA" id="ARBA00004429"/>
    </source>
</evidence>
<evidence type="ECO:0000256" key="8">
    <source>
        <dbReference type="ARBA" id="ARBA00038436"/>
    </source>
</evidence>
<name>A0ABY1JDJ7_9BACT</name>
<keyword evidence="3" id="KW-1003">Cell membrane</keyword>
<feature type="transmembrane region" description="Helical" evidence="9">
    <location>
        <begin position="52"/>
        <end position="70"/>
    </location>
</feature>
<evidence type="ECO:0000313" key="12">
    <source>
        <dbReference type="Proteomes" id="UP000185093"/>
    </source>
</evidence>
<evidence type="ECO:0000256" key="4">
    <source>
        <dbReference type="ARBA" id="ARBA00022519"/>
    </source>
</evidence>
<dbReference type="EMBL" id="FSQZ01000001">
    <property type="protein sequence ID" value="SIN69224.1"/>
    <property type="molecule type" value="Genomic_DNA"/>
</dbReference>
<evidence type="ECO:0000256" key="5">
    <source>
        <dbReference type="ARBA" id="ARBA00022692"/>
    </source>
</evidence>
<keyword evidence="6 9" id="KW-1133">Transmembrane helix</keyword>
<keyword evidence="5 9" id="KW-0812">Transmembrane</keyword>
<comment type="caution">
    <text evidence="11">The sequence shown here is derived from an EMBL/GenBank/DDBJ whole genome shotgun (WGS) entry which is preliminary data.</text>
</comment>
<evidence type="ECO:0000259" key="10">
    <source>
        <dbReference type="Pfam" id="PF04290"/>
    </source>
</evidence>
<dbReference type="PANTHER" id="PTHR35011:SF10">
    <property type="entry name" value="TRAP TRANSPORTER SMALL PERMEASE PROTEIN"/>
    <property type="match status" value="1"/>
</dbReference>
<feature type="transmembrane region" description="Helical" evidence="9">
    <location>
        <begin position="132"/>
        <end position="151"/>
    </location>
</feature>
<organism evidence="11 12">
    <name type="scientific">Acetomicrobium flavidum</name>
    <dbReference type="NCBI Taxonomy" id="49896"/>
    <lineage>
        <taxon>Bacteria</taxon>
        <taxon>Thermotogati</taxon>
        <taxon>Synergistota</taxon>
        <taxon>Synergistia</taxon>
        <taxon>Synergistales</taxon>
        <taxon>Acetomicrobiaceae</taxon>
        <taxon>Acetomicrobium</taxon>
    </lineage>
</organism>
<comment type="similarity">
    <text evidence="8">Belongs to the TRAP transporter small permease family.</text>
</comment>
<evidence type="ECO:0000256" key="6">
    <source>
        <dbReference type="ARBA" id="ARBA00022989"/>
    </source>
</evidence>
<dbReference type="RefSeq" id="WP_074199613.1">
    <property type="nucleotide sequence ID" value="NZ_FSQZ01000001.1"/>
</dbReference>
<dbReference type="Pfam" id="PF04290">
    <property type="entry name" value="DctQ"/>
    <property type="match status" value="1"/>
</dbReference>
<evidence type="ECO:0000256" key="2">
    <source>
        <dbReference type="ARBA" id="ARBA00022448"/>
    </source>
</evidence>
<proteinExistence type="inferred from homology"/>
<keyword evidence="2" id="KW-0813">Transport</keyword>
<feature type="transmembrane region" description="Helical" evidence="9">
    <location>
        <begin position="91"/>
        <end position="112"/>
    </location>
</feature>
<keyword evidence="7 9" id="KW-0472">Membrane</keyword>
<gene>
    <name evidence="11" type="ORF">SAMN05444368_1231</name>
</gene>
<dbReference type="InterPro" id="IPR055348">
    <property type="entry name" value="DctQ"/>
</dbReference>
<dbReference type="PANTHER" id="PTHR35011">
    <property type="entry name" value="2,3-DIKETO-L-GULONATE TRAP TRANSPORTER SMALL PERMEASE PROTEIN YIAM"/>
    <property type="match status" value="1"/>
</dbReference>
<dbReference type="InterPro" id="IPR007387">
    <property type="entry name" value="TRAP_DctQ"/>
</dbReference>
<dbReference type="Proteomes" id="UP000185093">
    <property type="component" value="Unassembled WGS sequence"/>
</dbReference>